<dbReference type="PANTHER" id="PTHR24346:SF92">
    <property type="entry name" value="SNF1-RELATED PROTEIN KINASE 2.6"/>
    <property type="match status" value="1"/>
</dbReference>
<comment type="similarity">
    <text evidence="6">Belongs to the protein kinase superfamily.</text>
</comment>
<dbReference type="GO" id="GO:0005524">
    <property type="term" value="F:ATP binding"/>
    <property type="evidence" value="ECO:0007669"/>
    <property type="project" value="UniProtKB-UniRule"/>
</dbReference>
<gene>
    <name evidence="8" type="ORF">KIW84_071608</name>
</gene>
<dbReference type="FunFam" id="3.30.200.20:FF:000042">
    <property type="entry name" value="Aurora kinase A"/>
    <property type="match status" value="1"/>
</dbReference>
<dbReference type="SUPFAM" id="SSF56112">
    <property type="entry name" value="Protein kinase-like (PK-like)"/>
    <property type="match status" value="1"/>
</dbReference>
<organism evidence="8 9">
    <name type="scientific">Pisum sativum</name>
    <name type="common">Garden pea</name>
    <name type="synonym">Lathyrus oleraceus</name>
    <dbReference type="NCBI Taxonomy" id="3888"/>
    <lineage>
        <taxon>Eukaryota</taxon>
        <taxon>Viridiplantae</taxon>
        <taxon>Streptophyta</taxon>
        <taxon>Embryophyta</taxon>
        <taxon>Tracheophyta</taxon>
        <taxon>Spermatophyta</taxon>
        <taxon>Magnoliopsida</taxon>
        <taxon>eudicotyledons</taxon>
        <taxon>Gunneridae</taxon>
        <taxon>Pentapetalae</taxon>
        <taxon>rosids</taxon>
        <taxon>fabids</taxon>
        <taxon>Fabales</taxon>
        <taxon>Fabaceae</taxon>
        <taxon>Papilionoideae</taxon>
        <taxon>50 kb inversion clade</taxon>
        <taxon>NPAAA clade</taxon>
        <taxon>Hologalegina</taxon>
        <taxon>IRL clade</taxon>
        <taxon>Fabeae</taxon>
        <taxon>Lathyrus</taxon>
    </lineage>
</organism>
<dbReference type="Gene3D" id="1.10.510.10">
    <property type="entry name" value="Transferase(Phosphotransferase) domain 1"/>
    <property type="match status" value="1"/>
</dbReference>
<dbReference type="PROSITE" id="PS00107">
    <property type="entry name" value="PROTEIN_KINASE_ATP"/>
    <property type="match status" value="1"/>
</dbReference>
<dbReference type="GO" id="GO:0004674">
    <property type="term" value="F:protein serine/threonine kinase activity"/>
    <property type="evidence" value="ECO:0007669"/>
    <property type="project" value="UniProtKB-KW"/>
</dbReference>
<keyword evidence="4 5" id="KW-0067">ATP-binding</keyword>
<evidence type="ECO:0000313" key="8">
    <source>
        <dbReference type="EMBL" id="KAI5384664.1"/>
    </source>
</evidence>
<keyword evidence="9" id="KW-1185">Reference proteome</keyword>
<keyword evidence="3 8" id="KW-0418">Kinase</keyword>
<proteinExistence type="inferred from homology"/>
<evidence type="ECO:0000256" key="4">
    <source>
        <dbReference type="ARBA" id="ARBA00022840"/>
    </source>
</evidence>
<dbReference type="GO" id="GO:0005737">
    <property type="term" value="C:cytoplasm"/>
    <property type="evidence" value="ECO:0007669"/>
    <property type="project" value="TreeGrafter"/>
</dbReference>
<dbReference type="AlphaFoldDB" id="A0A9D4VKN4"/>
<feature type="domain" description="Protein kinase" evidence="7">
    <location>
        <begin position="4"/>
        <end position="257"/>
    </location>
</feature>
<keyword evidence="6" id="KW-0723">Serine/threonine-protein kinase</keyword>
<evidence type="ECO:0000256" key="2">
    <source>
        <dbReference type="ARBA" id="ARBA00022741"/>
    </source>
</evidence>
<dbReference type="Pfam" id="PF00069">
    <property type="entry name" value="Pkinase"/>
    <property type="match status" value="1"/>
</dbReference>
<dbReference type="OrthoDB" id="193931at2759"/>
<sequence>MEKYEQVKDIGYGNYAAVKLIHNKETKAIFAVKYISRGHKVDERVAREIINHRTLAHPNIIQFKEVFLTPRDIAIVMEYAPSGDLFDYVCSHGKLNEHEARFFFQQLVSGVSHCHDMEICHRDLKLENTLLNGKLIKICDFGYSKSYLLHSRPKSMIGTPSYIAPEIFSRKEYDGKLADVWSLGVILYIMLVGEFPFGDQKDLQNLKKIMNQIMVVQYKIPDTVHMSQDCRNLLSRIFVANPMKRMSMREIKSHPWFLEKLPKEATKEDPISCVQSIEEIMSIVDEAKALPTTSSSDQLEDLVEALKM</sequence>
<evidence type="ECO:0000256" key="1">
    <source>
        <dbReference type="ARBA" id="ARBA00022679"/>
    </source>
</evidence>
<dbReference type="Gene3D" id="3.30.200.20">
    <property type="entry name" value="Phosphorylase Kinase, domain 1"/>
    <property type="match status" value="1"/>
</dbReference>
<evidence type="ECO:0000259" key="7">
    <source>
        <dbReference type="PROSITE" id="PS50011"/>
    </source>
</evidence>
<dbReference type="SMART" id="SM00220">
    <property type="entry name" value="S_TKc"/>
    <property type="match status" value="1"/>
</dbReference>
<dbReference type="PROSITE" id="PS50011">
    <property type="entry name" value="PROTEIN_KINASE_DOM"/>
    <property type="match status" value="1"/>
</dbReference>
<dbReference type="InterPro" id="IPR000719">
    <property type="entry name" value="Prot_kinase_dom"/>
</dbReference>
<accession>A0A9D4VKN4</accession>
<name>A0A9D4VKN4_PEA</name>
<dbReference type="PROSITE" id="PS00108">
    <property type="entry name" value="PROTEIN_KINASE_ST"/>
    <property type="match status" value="1"/>
</dbReference>
<dbReference type="GO" id="GO:0035556">
    <property type="term" value="P:intracellular signal transduction"/>
    <property type="evidence" value="ECO:0007669"/>
    <property type="project" value="TreeGrafter"/>
</dbReference>
<dbReference type="Gramene" id="Psat07G0160800-T1">
    <property type="protein sequence ID" value="KAI5384664.1"/>
    <property type="gene ID" value="KIW84_071608"/>
</dbReference>
<reference evidence="8 9" key="1">
    <citation type="journal article" date="2022" name="Nat. Genet.">
        <title>Improved pea reference genome and pan-genome highlight genomic features and evolutionary characteristics.</title>
        <authorList>
            <person name="Yang T."/>
            <person name="Liu R."/>
            <person name="Luo Y."/>
            <person name="Hu S."/>
            <person name="Wang D."/>
            <person name="Wang C."/>
            <person name="Pandey M.K."/>
            <person name="Ge S."/>
            <person name="Xu Q."/>
            <person name="Li N."/>
            <person name="Li G."/>
            <person name="Huang Y."/>
            <person name="Saxena R.K."/>
            <person name="Ji Y."/>
            <person name="Li M."/>
            <person name="Yan X."/>
            <person name="He Y."/>
            <person name="Liu Y."/>
            <person name="Wang X."/>
            <person name="Xiang C."/>
            <person name="Varshney R.K."/>
            <person name="Ding H."/>
            <person name="Gao S."/>
            <person name="Zong X."/>
        </authorList>
    </citation>
    <scope>NUCLEOTIDE SEQUENCE [LARGE SCALE GENOMIC DNA]</scope>
    <source>
        <strain evidence="8 9">cv. Zhongwan 6</strain>
    </source>
</reference>
<evidence type="ECO:0000256" key="3">
    <source>
        <dbReference type="ARBA" id="ARBA00022777"/>
    </source>
</evidence>
<dbReference type="InterPro" id="IPR011009">
    <property type="entry name" value="Kinase-like_dom_sf"/>
</dbReference>
<dbReference type="InterPro" id="IPR008271">
    <property type="entry name" value="Ser/Thr_kinase_AS"/>
</dbReference>
<keyword evidence="2 5" id="KW-0547">Nucleotide-binding</keyword>
<dbReference type="EMBL" id="JAMSHJ010000007">
    <property type="protein sequence ID" value="KAI5384664.1"/>
    <property type="molecule type" value="Genomic_DNA"/>
</dbReference>
<dbReference type="FunFam" id="1.10.510.10:FF:000132">
    <property type="entry name" value="Serine/threonine-protein kinase SRK2A"/>
    <property type="match status" value="1"/>
</dbReference>
<dbReference type="InterPro" id="IPR017441">
    <property type="entry name" value="Protein_kinase_ATP_BS"/>
</dbReference>
<dbReference type="Proteomes" id="UP001058974">
    <property type="component" value="Chromosome 7"/>
</dbReference>
<evidence type="ECO:0000313" key="9">
    <source>
        <dbReference type="Proteomes" id="UP001058974"/>
    </source>
</evidence>
<evidence type="ECO:0000256" key="6">
    <source>
        <dbReference type="RuleBase" id="RU000304"/>
    </source>
</evidence>
<evidence type="ECO:0000256" key="5">
    <source>
        <dbReference type="PROSITE-ProRule" id="PRU10141"/>
    </source>
</evidence>
<protein>
    <submittedName>
        <fullName evidence="8">Serine/threonine-protein kinase sapk7</fullName>
    </submittedName>
</protein>
<comment type="caution">
    <text evidence="8">The sequence shown here is derived from an EMBL/GenBank/DDBJ whole genome shotgun (WGS) entry which is preliminary data.</text>
</comment>
<feature type="binding site" evidence="5">
    <location>
        <position position="33"/>
    </location>
    <ligand>
        <name>ATP</name>
        <dbReference type="ChEBI" id="CHEBI:30616"/>
    </ligand>
</feature>
<keyword evidence="1" id="KW-0808">Transferase</keyword>
<dbReference type="PANTHER" id="PTHR24346">
    <property type="entry name" value="MAP/MICROTUBULE AFFINITY-REGULATING KINASE"/>
    <property type="match status" value="1"/>
</dbReference>